<keyword evidence="3" id="KW-1185">Reference proteome</keyword>
<comment type="caution">
    <text evidence="2">The sequence shown here is derived from an EMBL/GenBank/DDBJ whole genome shotgun (WGS) entry which is preliminary data.</text>
</comment>
<name>A0A4R6NZP7_NOCIG</name>
<dbReference type="AlphaFoldDB" id="A0A4R6NZP7"/>
<sequence>MTRKPDPFEGAPCRSEEHTTWMRANRASKFDFRIDGEDDTRRNKRHHEMLRECRKCPATAHTACRELHDQLAATSESRVPGIWGGKVYADRTECEPIGDDNALIRRDELAA</sequence>
<dbReference type="PROSITE" id="PS51674">
    <property type="entry name" value="4FE4S_WBL"/>
    <property type="match status" value="1"/>
</dbReference>
<proteinExistence type="predicted"/>
<dbReference type="RefSeq" id="WP_067496831.1">
    <property type="nucleotide sequence ID" value="NZ_SNXK01000012.1"/>
</dbReference>
<protein>
    <recommendedName>
        <fullName evidence="1">4Fe-4S Wbl-type domain-containing protein</fullName>
    </recommendedName>
</protein>
<evidence type="ECO:0000259" key="1">
    <source>
        <dbReference type="PROSITE" id="PS51674"/>
    </source>
</evidence>
<accession>A0A4R6NZP7</accession>
<gene>
    <name evidence="2" type="ORF">DFR75_11286</name>
</gene>
<dbReference type="EMBL" id="SNXK01000012">
    <property type="protein sequence ID" value="TDP29818.1"/>
    <property type="molecule type" value="Genomic_DNA"/>
</dbReference>
<dbReference type="Proteomes" id="UP000295087">
    <property type="component" value="Unassembled WGS sequence"/>
</dbReference>
<organism evidence="2 3">
    <name type="scientific">Nocardia ignorata</name>
    <dbReference type="NCBI Taxonomy" id="145285"/>
    <lineage>
        <taxon>Bacteria</taxon>
        <taxon>Bacillati</taxon>
        <taxon>Actinomycetota</taxon>
        <taxon>Actinomycetes</taxon>
        <taxon>Mycobacteriales</taxon>
        <taxon>Nocardiaceae</taxon>
        <taxon>Nocardia</taxon>
    </lineage>
</organism>
<evidence type="ECO:0000313" key="2">
    <source>
        <dbReference type="EMBL" id="TDP29818.1"/>
    </source>
</evidence>
<reference evidence="2 3" key="1">
    <citation type="submission" date="2019-03" db="EMBL/GenBank/DDBJ databases">
        <title>Genomic Encyclopedia of Type Strains, Phase IV (KMG-IV): sequencing the most valuable type-strain genomes for metagenomic binning, comparative biology and taxonomic classification.</title>
        <authorList>
            <person name="Goeker M."/>
        </authorList>
    </citation>
    <scope>NUCLEOTIDE SEQUENCE [LARGE SCALE GENOMIC DNA]</scope>
    <source>
        <strain evidence="2 3">DSM 44496</strain>
    </source>
</reference>
<evidence type="ECO:0000313" key="3">
    <source>
        <dbReference type="Proteomes" id="UP000295087"/>
    </source>
</evidence>
<dbReference type="InterPro" id="IPR034768">
    <property type="entry name" value="4FE4S_WBL"/>
</dbReference>
<feature type="domain" description="4Fe-4S Wbl-type" evidence="1">
    <location>
        <begin position="12"/>
        <end position="93"/>
    </location>
</feature>